<gene>
    <name evidence="1" type="ORF">Nepgr_003135</name>
</gene>
<keyword evidence="2" id="KW-1185">Reference proteome</keyword>
<protein>
    <submittedName>
        <fullName evidence="1">Uncharacterized protein</fullName>
    </submittedName>
</protein>
<sequence>MVGLAHSNARPTLSMPWSALALLLHPRLDQSFGSSLADLLHRSLHCDWALCPALQKGSLDAVTRNHHWHEMSKMPRSFI</sequence>
<name>A0AAD3RYY0_NEPGR</name>
<dbReference type="AlphaFoldDB" id="A0AAD3RYY0"/>
<dbReference type="EMBL" id="BSYO01000002">
    <property type="protein sequence ID" value="GMH01296.1"/>
    <property type="molecule type" value="Genomic_DNA"/>
</dbReference>
<dbReference type="Proteomes" id="UP001279734">
    <property type="component" value="Unassembled WGS sequence"/>
</dbReference>
<reference evidence="1" key="1">
    <citation type="submission" date="2023-05" db="EMBL/GenBank/DDBJ databases">
        <title>Nepenthes gracilis genome sequencing.</title>
        <authorList>
            <person name="Fukushima K."/>
        </authorList>
    </citation>
    <scope>NUCLEOTIDE SEQUENCE</scope>
    <source>
        <strain evidence="1">SING2019-196</strain>
    </source>
</reference>
<accession>A0AAD3RYY0</accession>
<organism evidence="1 2">
    <name type="scientific">Nepenthes gracilis</name>
    <name type="common">Slender pitcher plant</name>
    <dbReference type="NCBI Taxonomy" id="150966"/>
    <lineage>
        <taxon>Eukaryota</taxon>
        <taxon>Viridiplantae</taxon>
        <taxon>Streptophyta</taxon>
        <taxon>Embryophyta</taxon>
        <taxon>Tracheophyta</taxon>
        <taxon>Spermatophyta</taxon>
        <taxon>Magnoliopsida</taxon>
        <taxon>eudicotyledons</taxon>
        <taxon>Gunneridae</taxon>
        <taxon>Pentapetalae</taxon>
        <taxon>Caryophyllales</taxon>
        <taxon>Nepenthaceae</taxon>
        <taxon>Nepenthes</taxon>
    </lineage>
</organism>
<evidence type="ECO:0000313" key="1">
    <source>
        <dbReference type="EMBL" id="GMH01296.1"/>
    </source>
</evidence>
<evidence type="ECO:0000313" key="2">
    <source>
        <dbReference type="Proteomes" id="UP001279734"/>
    </source>
</evidence>
<proteinExistence type="predicted"/>
<comment type="caution">
    <text evidence="1">The sequence shown here is derived from an EMBL/GenBank/DDBJ whole genome shotgun (WGS) entry which is preliminary data.</text>
</comment>